<evidence type="ECO:0000256" key="1">
    <source>
        <dbReference type="SAM" id="Phobius"/>
    </source>
</evidence>
<evidence type="ECO:0000313" key="2">
    <source>
        <dbReference type="EMBL" id="ACG43017.1"/>
    </source>
</evidence>
<organism evidence="2">
    <name type="scientific">Zea mays</name>
    <name type="common">Maize</name>
    <dbReference type="NCBI Taxonomy" id="4577"/>
    <lineage>
        <taxon>Eukaryota</taxon>
        <taxon>Viridiplantae</taxon>
        <taxon>Streptophyta</taxon>
        <taxon>Embryophyta</taxon>
        <taxon>Tracheophyta</taxon>
        <taxon>Spermatophyta</taxon>
        <taxon>Magnoliopsida</taxon>
        <taxon>Liliopsida</taxon>
        <taxon>Poales</taxon>
        <taxon>Poaceae</taxon>
        <taxon>PACMAD clade</taxon>
        <taxon>Panicoideae</taxon>
        <taxon>Andropogonodae</taxon>
        <taxon>Andropogoneae</taxon>
        <taxon>Tripsacinae</taxon>
        <taxon>Zea</taxon>
    </lineage>
</organism>
<feature type="transmembrane region" description="Helical" evidence="1">
    <location>
        <begin position="51"/>
        <end position="71"/>
    </location>
</feature>
<keyword evidence="1" id="KW-0812">Transmembrane</keyword>
<dbReference type="EMBL" id="EU970899">
    <property type="protein sequence ID" value="ACG43017.1"/>
    <property type="molecule type" value="mRNA"/>
</dbReference>
<dbReference type="OrthoDB" id="414945at2759"/>
<reference evidence="2" key="1">
    <citation type="journal article" date="2009" name="Plant Mol. Biol.">
        <title>Insights into corn genes derived from large-scale cDNA sequencing.</title>
        <authorList>
            <person name="Alexandrov N.N."/>
            <person name="Brover V.V."/>
            <person name="Freidin S."/>
            <person name="Troukhan M.E."/>
            <person name="Tatarinova T.V."/>
            <person name="Zhang H."/>
            <person name="Swaller T.J."/>
            <person name="Lu Y.P."/>
            <person name="Bouck J."/>
            <person name="Flavell R.B."/>
            <person name="Feldmann K.A."/>
        </authorList>
    </citation>
    <scope>NUCLEOTIDE SEQUENCE</scope>
</reference>
<dbReference type="PROSITE" id="PS51257">
    <property type="entry name" value="PROKAR_LIPOPROTEIN"/>
    <property type="match status" value="1"/>
</dbReference>
<proteinExistence type="evidence at transcript level"/>
<protein>
    <submittedName>
        <fullName evidence="2">Uncharacterized protein</fullName>
    </submittedName>
</protein>
<sequence>MCYLKYEDAHSVGTLTLCACTTIATLTMELNTTTRDVMDEVVVQAHDDYSFLAHRSVFVYCVFLGGSLIAWKIKKQLAVSLFEYKGSVVCYSSCYGRGDLGMVVAC</sequence>
<accession>B6U0Y4</accession>
<name>B6U0Y4_MAIZE</name>
<dbReference type="AlphaFoldDB" id="B6U0Y4"/>
<keyword evidence="1" id="KW-0472">Membrane</keyword>
<dbReference type="KEGG" id="zma:100277868"/>
<feature type="transmembrane region" description="Helical" evidence="1">
    <location>
        <begin position="12"/>
        <end position="31"/>
    </location>
</feature>
<keyword evidence="1" id="KW-1133">Transmembrane helix</keyword>